<feature type="transmembrane region" description="Helical" evidence="2">
    <location>
        <begin position="135"/>
        <end position="168"/>
    </location>
</feature>
<evidence type="ECO:0000259" key="3">
    <source>
        <dbReference type="Pfam" id="PF07331"/>
    </source>
</evidence>
<feature type="compositionally biased region" description="Basic residues" evidence="1">
    <location>
        <begin position="20"/>
        <end position="36"/>
    </location>
</feature>
<evidence type="ECO:0000313" key="5">
    <source>
        <dbReference type="Proteomes" id="UP000291189"/>
    </source>
</evidence>
<accession>A0A4Q5J6U5</accession>
<evidence type="ECO:0000313" key="4">
    <source>
        <dbReference type="EMBL" id="RYU13421.1"/>
    </source>
</evidence>
<dbReference type="InterPro" id="IPR009936">
    <property type="entry name" value="DUF1468"/>
</dbReference>
<organism evidence="4 5">
    <name type="scientific">Nocardioides iriomotensis</name>
    <dbReference type="NCBI Taxonomy" id="715784"/>
    <lineage>
        <taxon>Bacteria</taxon>
        <taxon>Bacillati</taxon>
        <taxon>Actinomycetota</taxon>
        <taxon>Actinomycetes</taxon>
        <taxon>Propionibacteriales</taxon>
        <taxon>Nocardioidaceae</taxon>
        <taxon>Nocardioides</taxon>
    </lineage>
</organism>
<keyword evidence="5" id="KW-1185">Reference proteome</keyword>
<keyword evidence="2" id="KW-0812">Transmembrane</keyword>
<dbReference type="AlphaFoldDB" id="A0A4Q5J6U5"/>
<feature type="domain" description="DUF1468" evidence="3">
    <location>
        <begin position="64"/>
        <end position="203"/>
    </location>
</feature>
<feature type="transmembrane region" description="Helical" evidence="2">
    <location>
        <begin position="180"/>
        <end position="202"/>
    </location>
</feature>
<sequence>MEGRARGQRVGRLLQDRRRGPGVHRLRGRPRRRALRGPRAVTDAAETTEPALGDPQGRPAGPFAFGAGIVLVSGVLLSQVFAIDTTEGFSPQGPRFLPLVVLTLMLVLGLVYLAQQAAAVRQGGSLPAEPFTHLAAAAVLVGILVVYAFVLGPVGYVPATALFFVAAARTMGSRHLTRDVVVGIGLALLVYLSFTRALGVFLPQGVFPL</sequence>
<dbReference type="EMBL" id="SDPU01000018">
    <property type="protein sequence ID" value="RYU13421.1"/>
    <property type="molecule type" value="Genomic_DNA"/>
</dbReference>
<feature type="region of interest" description="Disordered" evidence="1">
    <location>
        <begin position="1"/>
        <end position="57"/>
    </location>
</feature>
<comment type="caution">
    <text evidence="4">The sequence shown here is derived from an EMBL/GenBank/DDBJ whole genome shotgun (WGS) entry which is preliminary data.</text>
</comment>
<keyword evidence="2" id="KW-0472">Membrane</keyword>
<protein>
    <submittedName>
        <fullName evidence="4">Tripartite tricarboxylate transporter TctB family protein</fullName>
    </submittedName>
</protein>
<feature type="transmembrane region" description="Helical" evidence="2">
    <location>
        <begin position="96"/>
        <end position="115"/>
    </location>
</feature>
<keyword evidence="2" id="KW-1133">Transmembrane helix</keyword>
<reference evidence="4 5" key="1">
    <citation type="submission" date="2019-01" db="EMBL/GenBank/DDBJ databases">
        <title>Nocardioides guangzhouensis sp. nov., an actinobacterium isolated from soil.</title>
        <authorList>
            <person name="Fu Y."/>
            <person name="Cai Y."/>
            <person name="Lin Z."/>
            <person name="Chen P."/>
        </authorList>
    </citation>
    <scope>NUCLEOTIDE SEQUENCE [LARGE SCALE GENOMIC DNA]</scope>
    <source>
        <strain evidence="4 5">NBRC 105384</strain>
    </source>
</reference>
<dbReference type="Proteomes" id="UP000291189">
    <property type="component" value="Unassembled WGS sequence"/>
</dbReference>
<name>A0A4Q5J6U5_9ACTN</name>
<dbReference type="OrthoDB" id="5119225at2"/>
<dbReference type="Pfam" id="PF07331">
    <property type="entry name" value="TctB"/>
    <property type="match status" value="1"/>
</dbReference>
<evidence type="ECO:0000256" key="1">
    <source>
        <dbReference type="SAM" id="MobiDB-lite"/>
    </source>
</evidence>
<gene>
    <name evidence="4" type="ORF">ETU37_06185</name>
</gene>
<evidence type="ECO:0000256" key="2">
    <source>
        <dbReference type="SAM" id="Phobius"/>
    </source>
</evidence>
<feature type="transmembrane region" description="Helical" evidence="2">
    <location>
        <begin position="63"/>
        <end position="84"/>
    </location>
</feature>
<proteinExistence type="predicted"/>